<dbReference type="AlphaFoldDB" id="A0AAN9F054"/>
<sequence length="91" mass="8776">MLAVVASSLGDVGSVVDGNDGGSGSGYDGGSGGCSDVEGDTGSVVDGNDDGGGRSSCSKGDDDLLLSSSSIHFDRMTAKVEFDACGGCICT</sequence>
<accession>A0AAN9F054</accession>
<evidence type="ECO:0000313" key="2">
    <source>
        <dbReference type="EMBL" id="KAK7266436.1"/>
    </source>
</evidence>
<proteinExistence type="predicted"/>
<evidence type="ECO:0000313" key="3">
    <source>
        <dbReference type="Proteomes" id="UP001372338"/>
    </source>
</evidence>
<organism evidence="2 3">
    <name type="scientific">Crotalaria pallida</name>
    <name type="common">Smooth rattlebox</name>
    <name type="synonym">Crotalaria striata</name>
    <dbReference type="NCBI Taxonomy" id="3830"/>
    <lineage>
        <taxon>Eukaryota</taxon>
        <taxon>Viridiplantae</taxon>
        <taxon>Streptophyta</taxon>
        <taxon>Embryophyta</taxon>
        <taxon>Tracheophyta</taxon>
        <taxon>Spermatophyta</taxon>
        <taxon>Magnoliopsida</taxon>
        <taxon>eudicotyledons</taxon>
        <taxon>Gunneridae</taxon>
        <taxon>Pentapetalae</taxon>
        <taxon>rosids</taxon>
        <taxon>fabids</taxon>
        <taxon>Fabales</taxon>
        <taxon>Fabaceae</taxon>
        <taxon>Papilionoideae</taxon>
        <taxon>50 kb inversion clade</taxon>
        <taxon>genistoids sensu lato</taxon>
        <taxon>core genistoids</taxon>
        <taxon>Crotalarieae</taxon>
        <taxon>Crotalaria</taxon>
    </lineage>
</organism>
<feature type="compositionally biased region" description="Low complexity" evidence="1">
    <location>
        <begin position="34"/>
        <end position="46"/>
    </location>
</feature>
<feature type="compositionally biased region" description="Gly residues" evidence="1">
    <location>
        <begin position="19"/>
        <end position="33"/>
    </location>
</feature>
<dbReference type="Proteomes" id="UP001372338">
    <property type="component" value="Unassembled WGS sequence"/>
</dbReference>
<keyword evidence="3" id="KW-1185">Reference proteome</keyword>
<dbReference type="EMBL" id="JAYWIO010000004">
    <property type="protein sequence ID" value="KAK7266436.1"/>
    <property type="molecule type" value="Genomic_DNA"/>
</dbReference>
<feature type="region of interest" description="Disordered" evidence="1">
    <location>
        <begin position="1"/>
        <end position="62"/>
    </location>
</feature>
<evidence type="ECO:0000256" key="1">
    <source>
        <dbReference type="SAM" id="MobiDB-lite"/>
    </source>
</evidence>
<name>A0AAN9F054_CROPI</name>
<gene>
    <name evidence="2" type="ORF">RIF29_19080</name>
</gene>
<reference evidence="2 3" key="1">
    <citation type="submission" date="2024-01" db="EMBL/GenBank/DDBJ databases">
        <title>The genomes of 5 underutilized Papilionoideae crops provide insights into root nodulation and disease resistanc.</title>
        <authorList>
            <person name="Yuan L."/>
        </authorList>
    </citation>
    <scope>NUCLEOTIDE SEQUENCE [LARGE SCALE GENOMIC DNA]</scope>
    <source>
        <strain evidence="2">ZHUSHIDOU_FW_LH</strain>
        <tissue evidence="2">Leaf</tissue>
    </source>
</reference>
<protein>
    <submittedName>
        <fullName evidence="2">Uncharacterized protein</fullName>
    </submittedName>
</protein>
<feature type="compositionally biased region" description="Low complexity" evidence="1">
    <location>
        <begin position="1"/>
        <end position="18"/>
    </location>
</feature>
<comment type="caution">
    <text evidence="2">The sequence shown here is derived from an EMBL/GenBank/DDBJ whole genome shotgun (WGS) entry which is preliminary data.</text>
</comment>